<feature type="region of interest" description="Disordered" evidence="1">
    <location>
        <begin position="614"/>
        <end position="664"/>
    </location>
</feature>
<evidence type="ECO:0000313" key="3">
    <source>
        <dbReference type="EMBL" id="EKX47894.1"/>
    </source>
</evidence>
<keyword evidence="5" id="KW-1185">Reference proteome</keyword>
<evidence type="ECO:0000256" key="1">
    <source>
        <dbReference type="SAM" id="MobiDB-lite"/>
    </source>
</evidence>
<evidence type="ECO:0000313" key="4">
    <source>
        <dbReference type="EnsemblProtists" id="EKX47894"/>
    </source>
</evidence>
<reference evidence="5" key="2">
    <citation type="submission" date="2012-11" db="EMBL/GenBank/DDBJ databases">
        <authorList>
            <person name="Kuo A."/>
            <person name="Curtis B.A."/>
            <person name="Tanifuji G."/>
            <person name="Burki F."/>
            <person name="Gruber A."/>
            <person name="Irimia M."/>
            <person name="Maruyama S."/>
            <person name="Arias M.C."/>
            <person name="Ball S.G."/>
            <person name="Gile G.H."/>
            <person name="Hirakawa Y."/>
            <person name="Hopkins J.F."/>
            <person name="Rensing S.A."/>
            <person name="Schmutz J."/>
            <person name="Symeonidi A."/>
            <person name="Elias M."/>
            <person name="Eveleigh R.J."/>
            <person name="Herman E.K."/>
            <person name="Klute M.J."/>
            <person name="Nakayama T."/>
            <person name="Obornik M."/>
            <person name="Reyes-Prieto A."/>
            <person name="Armbrust E.V."/>
            <person name="Aves S.J."/>
            <person name="Beiko R.G."/>
            <person name="Coutinho P."/>
            <person name="Dacks J.B."/>
            <person name="Durnford D.G."/>
            <person name="Fast N.M."/>
            <person name="Green B.R."/>
            <person name="Grisdale C."/>
            <person name="Hempe F."/>
            <person name="Henrissat B."/>
            <person name="Hoppner M.P."/>
            <person name="Ishida K.-I."/>
            <person name="Kim E."/>
            <person name="Koreny L."/>
            <person name="Kroth P.G."/>
            <person name="Liu Y."/>
            <person name="Malik S.-B."/>
            <person name="Maier U.G."/>
            <person name="McRose D."/>
            <person name="Mock T."/>
            <person name="Neilson J.A."/>
            <person name="Onodera N.T."/>
            <person name="Poole A.M."/>
            <person name="Pritham E.J."/>
            <person name="Richards T.A."/>
            <person name="Rocap G."/>
            <person name="Roy S.W."/>
            <person name="Sarai C."/>
            <person name="Schaack S."/>
            <person name="Shirato S."/>
            <person name="Slamovits C.H."/>
            <person name="Spencer D.F."/>
            <person name="Suzuki S."/>
            <person name="Worden A.Z."/>
            <person name="Zauner S."/>
            <person name="Barry K."/>
            <person name="Bell C."/>
            <person name="Bharti A.K."/>
            <person name="Crow J.A."/>
            <person name="Grimwood J."/>
            <person name="Kramer R."/>
            <person name="Lindquist E."/>
            <person name="Lucas S."/>
            <person name="Salamov A."/>
            <person name="McFadden G.I."/>
            <person name="Lane C.E."/>
            <person name="Keeling P.J."/>
            <person name="Gray M.W."/>
            <person name="Grigoriev I.V."/>
            <person name="Archibald J.M."/>
        </authorList>
    </citation>
    <scope>NUCLEOTIDE SEQUENCE</scope>
    <source>
        <strain evidence="5">CCMP2712</strain>
    </source>
</reference>
<dbReference type="PANTHER" id="PTHR45615:SF80">
    <property type="entry name" value="GRIP DOMAIN-CONTAINING PROTEIN"/>
    <property type="match status" value="1"/>
</dbReference>
<gene>
    <name evidence="3" type="ORF">GUITHDRAFT_137258</name>
</gene>
<dbReference type="RefSeq" id="XP_005834874.1">
    <property type="nucleotide sequence ID" value="XM_005834817.1"/>
</dbReference>
<keyword evidence="2" id="KW-0812">Transmembrane</keyword>
<protein>
    <submittedName>
        <fullName evidence="3 4">Uncharacterized protein</fullName>
    </submittedName>
</protein>
<organism evidence="3">
    <name type="scientific">Guillardia theta (strain CCMP2712)</name>
    <name type="common">Cryptophyte</name>
    <dbReference type="NCBI Taxonomy" id="905079"/>
    <lineage>
        <taxon>Eukaryota</taxon>
        <taxon>Cryptophyceae</taxon>
        <taxon>Pyrenomonadales</taxon>
        <taxon>Geminigeraceae</taxon>
        <taxon>Guillardia</taxon>
    </lineage>
</organism>
<feature type="transmembrane region" description="Helical" evidence="2">
    <location>
        <begin position="130"/>
        <end position="157"/>
    </location>
</feature>
<feature type="region of interest" description="Disordered" evidence="1">
    <location>
        <begin position="371"/>
        <end position="401"/>
    </location>
</feature>
<feature type="compositionally biased region" description="Basic and acidic residues" evidence="1">
    <location>
        <begin position="485"/>
        <end position="499"/>
    </location>
</feature>
<dbReference type="KEGG" id="gtt:GUITHDRAFT_137258"/>
<feature type="compositionally biased region" description="Basic and acidic residues" evidence="1">
    <location>
        <begin position="442"/>
        <end position="456"/>
    </location>
</feature>
<reference evidence="3 5" key="1">
    <citation type="journal article" date="2012" name="Nature">
        <title>Algal genomes reveal evolutionary mosaicism and the fate of nucleomorphs.</title>
        <authorList>
            <consortium name="DOE Joint Genome Institute"/>
            <person name="Curtis B.A."/>
            <person name="Tanifuji G."/>
            <person name="Burki F."/>
            <person name="Gruber A."/>
            <person name="Irimia M."/>
            <person name="Maruyama S."/>
            <person name="Arias M.C."/>
            <person name="Ball S.G."/>
            <person name="Gile G.H."/>
            <person name="Hirakawa Y."/>
            <person name="Hopkins J.F."/>
            <person name="Kuo A."/>
            <person name="Rensing S.A."/>
            <person name="Schmutz J."/>
            <person name="Symeonidi A."/>
            <person name="Elias M."/>
            <person name="Eveleigh R.J."/>
            <person name="Herman E.K."/>
            <person name="Klute M.J."/>
            <person name="Nakayama T."/>
            <person name="Obornik M."/>
            <person name="Reyes-Prieto A."/>
            <person name="Armbrust E.V."/>
            <person name="Aves S.J."/>
            <person name="Beiko R.G."/>
            <person name="Coutinho P."/>
            <person name="Dacks J.B."/>
            <person name="Durnford D.G."/>
            <person name="Fast N.M."/>
            <person name="Green B.R."/>
            <person name="Grisdale C.J."/>
            <person name="Hempel F."/>
            <person name="Henrissat B."/>
            <person name="Hoppner M.P."/>
            <person name="Ishida K."/>
            <person name="Kim E."/>
            <person name="Koreny L."/>
            <person name="Kroth P.G."/>
            <person name="Liu Y."/>
            <person name="Malik S.B."/>
            <person name="Maier U.G."/>
            <person name="McRose D."/>
            <person name="Mock T."/>
            <person name="Neilson J.A."/>
            <person name="Onodera N.T."/>
            <person name="Poole A.M."/>
            <person name="Pritham E.J."/>
            <person name="Richards T.A."/>
            <person name="Rocap G."/>
            <person name="Roy S.W."/>
            <person name="Sarai C."/>
            <person name="Schaack S."/>
            <person name="Shirato S."/>
            <person name="Slamovits C.H."/>
            <person name="Spencer D.F."/>
            <person name="Suzuki S."/>
            <person name="Worden A.Z."/>
            <person name="Zauner S."/>
            <person name="Barry K."/>
            <person name="Bell C."/>
            <person name="Bharti A.K."/>
            <person name="Crow J.A."/>
            <person name="Grimwood J."/>
            <person name="Kramer R."/>
            <person name="Lindquist E."/>
            <person name="Lucas S."/>
            <person name="Salamov A."/>
            <person name="McFadden G.I."/>
            <person name="Lane C.E."/>
            <person name="Keeling P.J."/>
            <person name="Gray M.W."/>
            <person name="Grigoriev I.V."/>
            <person name="Archibald J.M."/>
        </authorList>
    </citation>
    <scope>NUCLEOTIDE SEQUENCE</scope>
    <source>
        <strain evidence="3 5">CCMP2712</strain>
    </source>
</reference>
<evidence type="ECO:0000313" key="5">
    <source>
        <dbReference type="Proteomes" id="UP000011087"/>
    </source>
</evidence>
<proteinExistence type="predicted"/>
<dbReference type="HOGENOM" id="CLU_413601_0_0_1"/>
<dbReference type="AlphaFoldDB" id="L1JIC3"/>
<feature type="transmembrane region" description="Helical" evidence="2">
    <location>
        <begin position="169"/>
        <end position="190"/>
    </location>
</feature>
<keyword evidence="2" id="KW-1133">Transmembrane helix</keyword>
<accession>L1JIC3</accession>
<sequence>MRELKEEEEEEEEVLDWSEVRVPKRFIVQIEQHLALDKSSVNYLILCFLACHGMVMTSVLVLADEKDDVVSSSCTVLAVAWLTYFVLIQSLQNSFLHTGWLQTAVGMSGSASVVLAVFASMFVVLEYPDFGVLFGTMSVVSNLVSVSGSCCWELYFLTHDKISELHDSVKWGLVSMVVLCVGLDLSFIFLEIYGQLMLTFFVACLVAVLLPLLFLPKGIKVPSVGEEQVDLVLHVFGNFLVKHKAEADQKIYDHLQNARKFASNLHGIVCMEDRLYVMLAGYAFIANIYLSARLLEDNDFNLGLFSCLLMLISPILGGLVISNDKQLSKEERRRHLNEISMSCQSVLNMIESSCAQMPTLKVLSSPLTADVGRTSSSDRVNKPSDPLHCAASNGATESERAKVAELTSKIQELERNEEKLKEERMKSAKVVDRQKEEIENKNRRIADLEEQNKGLKQENSLLSSSKAANSELNGSSESHMGGHSVGKEQRGRVGPRAEEQEQQVKALSLEIEGLRKKVLDAEAECVRMRQSRDRELEQVKSELGLQDKRRVELEAEASRVRAKAAELEELLSQSNKKLEEALKSVKDAIQGSKEEAKIDEKSLSSPVHVHRVLLGAAGEGQRTTFTHPRKYVEPAGQNQREQEQEQVNQAENGVTIGELSSMLI</sequence>
<keyword evidence="2" id="KW-0472">Membrane</keyword>
<name>L1JIC3_GUITC</name>
<feature type="transmembrane region" description="Helical" evidence="2">
    <location>
        <begin position="196"/>
        <end position="215"/>
    </location>
</feature>
<reference evidence="4" key="3">
    <citation type="submission" date="2015-06" db="UniProtKB">
        <authorList>
            <consortium name="EnsemblProtists"/>
        </authorList>
    </citation>
    <scope>IDENTIFICATION</scope>
</reference>
<evidence type="ECO:0000256" key="2">
    <source>
        <dbReference type="SAM" id="Phobius"/>
    </source>
</evidence>
<feature type="transmembrane region" description="Helical" evidence="2">
    <location>
        <begin position="100"/>
        <end position="124"/>
    </location>
</feature>
<dbReference type="Proteomes" id="UP000011087">
    <property type="component" value="Unassembled WGS sequence"/>
</dbReference>
<feature type="transmembrane region" description="Helical" evidence="2">
    <location>
        <begin position="43"/>
        <end position="63"/>
    </location>
</feature>
<feature type="compositionally biased region" description="Low complexity" evidence="1">
    <location>
        <begin position="458"/>
        <end position="473"/>
    </location>
</feature>
<feature type="transmembrane region" description="Helical" evidence="2">
    <location>
        <begin position="69"/>
        <end position="88"/>
    </location>
</feature>
<dbReference type="PaxDb" id="55529-EKX47894"/>
<dbReference type="EnsemblProtists" id="EKX47894">
    <property type="protein sequence ID" value="EKX47894"/>
    <property type="gene ID" value="GUITHDRAFT_137258"/>
</dbReference>
<feature type="transmembrane region" description="Helical" evidence="2">
    <location>
        <begin position="300"/>
        <end position="322"/>
    </location>
</feature>
<feature type="transmembrane region" description="Helical" evidence="2">
    <location>
        <begin position="275"/>
        <end position="294"/>
    </location>
</feature>
<dbReference type="EMBL" id="JH992988">
    <property type="protein sequence ID" value="EKX47894.1"/>
    <property type="molecule type" value="Genomic_DNA"/>
</dbReference>
<dbReference type="PANTHER" id="PTHR45615">
    <property type="entry name" value="MYOSIN HEAVY CHAIN, NON-MUSCLE"/>
    <property type="match status" value="1"/>
</dbReference>
<dbReference type="GeneID" id="17304524"/>
<feature type="region of interest" description="Disordered" evidence="1">
    <location>
        <begin position="442"/>
        <end position="501"/>
    </location>
</feature>